<reference evidence="9 10" key="1">
    <citation type="submission" date="2018-02" db="EMBL/GenBank/DDBJ databases">
        <title>Genomic Encyclopedia of Archaeal and Bacterial Type Strains, Phase II (KMG-II): from individual species to whole genera.</title>
        <authorList>
            <person name="Goeker M."/>
        </authorList>
    </citation>
    <scope>NUCLEOTIDE SEQUENCE [LARGE SCALE GENOMIC DNA]</scope>
    <source>
        <strain evidence="9 10">DSM 22857</strain>
    </source>
</reference>
<feature type="region of interest" description="Disordered" evidence="6">
    <location>
        <begin position="511"/>
        <end position="534"/>
    </location>
</feature>
<comment type="subcellular location">
    <subcellularLocation>
        <location evidence="1">Membrane</location>
        <topology evidence="1">Multi-pass membrane protein</topology>
    </subcellularLocation>
</comment>
<feature type="transmembrane region" description="Helical" evidence="7">
    <location>
        <begin position="53"/>
        <end position="70"/>
    </location>
</feature>
<protein>
    <submittedName>
        <fullName evidence="9">Cytochrome c biogenesis protein</fullName>
    </submittedName>
</protein>
<dbReference type="InterPro" id="IPR007816">
    <property type="entry name" value="ResB-like_domain"/>
</dbReference>
<accession>A0A2S6IH23</accession>
<evidence type="ECO:0000256" key="3">
    <source>
        <dbReference type="ARBA" id="ARBA00022748"/>
    </source>
</evidence>
<evidence type="ECO:0000256" key="4">
    <source>
        <dbReference type="ARBA" id="ARBA00022989"/>
    </source>
</evidence>
<gene>
    <name evidence="9" type="ORF">CLV92_110143</name>
</gene>
<keyword evidence="3" id="KW-0201">Cytochrome c-type biogenesis</keyword>
<keyword evidence="10" id="KW-1185">Reference proteome</keyword>
<dbReference type="EMBL" id="PTJD01000010">
    <property type="protein sequence ID" value="PPK93515.1"/>
    <property type="molecule type" value="Genomic_DNA"/>
</dbReference>
<feature type="transmembrane region" description="Helical" evidence="7">
    <location>
        <begin position="480"/>
        <end position="498"/>
    </location>
</feature>
<name>A0A2S6IH23_9ACTN</name>
<dbReference type="AlphaFoldDB" id="A0A2S6IH23"/>
<keyword evidence="2 7" id="KW-0812">Transmembrane</keyword>
<dbReference type="OrthoDB" id="3949537at2"/>
<dbReference type="Pfam" id="PF05140">
    <property type="entry name" value="ResB"/>
    <property type="match status" value="1"/>
</dbReference>
<evidence type="ECO:0000313" key="10">
    <source>
        <dbReference type="Proteomes" id="UP000239485"/>
    </source>
</evidence>
<feature type="transmembrane region" description="Helical" evidence="7">
    <location>
        <begin position="106"/>
        <end position="129"/>
    </location>
</feature>
<evidence type="ECO:0000256" key="5">
    <source>
        <dbReference type="ARBA" id="ARBA00023136"/>
    </source>
</evidence>
<feature type="region of interest" description="Disordered" evidence="6">
    <location>
        <begin position="553"/>
        <end position="590"/>
    </location>
</feature>
<comment type="caution">
    <text evidence="9">The sequence shown here is derived from an EMBL/GenBank/DDBJ whole genome shotgun (WGS) entry which is preliminary data.</text>
</comment>
<evidence type="ECO:0000256" key="1">
    <source>
        <dbReference type="ARBA" id="ARBA00004141"/>
    </source>
</evidence>
<dbReference type="InterPro" id="IPR023494">
    <property type="entry name" value="Cyt_c_bgen_Ccs1/CcsB/ResB"/>
</dbReference>
<feature type="compositionally biased region" description="Low complexity" evidence="6">
    <location>
        <begin position="557"/>
        <end position="570"/>
    </location>
</feature>
<evidence type="ECO:0000313" key="9">
    <source>
        <dbReference type="EMBL" id="PPK93515.1"/>
    </source>
</evidence>
<dbReference type="RefSeq" id="WP_104433799.1">
    <property type="nucleotide sequence ID" value="NZ_PTJD01000010.1"/>
</dbReference>
<dbReference type="PANTHER" id="PTHR31566">
    <property type="entry name" value="CYTOCHROME C BIOGENESIS PROTEIN CCS1, CHLOROPLASTIC"/>
    <property type="match status" value="1"/>
</dbReference>
<dbReference type="PANTHER" id="PTHR31566:SF0">
    <property type="entry name" value="CYTOCHROME C BIOGENESIS PROTEIN CCS1, CHLOROPLASTIC"/>
    <property type="match status" value="1"/>
</dbReference>
<evidence type="ECO:0000256" key="7">
    <source>
        <dbReference type="SAM" id="Phobius"/>
    </source>
</evidence>
<dbReference type="GO" id="GO:0017004">
    <property type="term" value="P:cytochrome complex assembly"/>
    <property type="evidence" value="ECO:0007669"/>
    <property type="project" value="UniProtKB-KW"/>
</dbReference>
<evidence type="ECO:0000259" key="8">
    <source>
        <dbReference type="Pfam" id="PF05140"/>
    </source>
</evidence>
<dbReference type="GO" id="GO:0016020">
    <property type="term" value="C:membrane"/>
    <property type="evidence" value="ECO:0007669"/>
    <property type="project" value="UniProtKB-SubCell"/>
</dbReference>
<keyword evidence="4 7" id="KW-1133">Transmembrane helix</keyword>
<keyword evidence="5 7" id="KW-0472">Membrane</keyword>
<organism evidence="9 10">
    <name type="scientific">Kineococcus xinjiangensis</name>
    <dbReference type="NCBI Taxonomy" id="512762"/>
    <lineage>
        <taxon>Bacteria</taxon>
        <taxon>Bacillati</taxon>
        <taxon>Actinomycetota</taxon>
        <taxon>Actinomycetes</taxon>
        <taxon>Kineosporiales</taxon>
        <taxon>Kineosporiaceae</taxon>
        <taxon>Kineococcus</taxon>
    </lineage>
</organism>
<feature type="transmembrane region" description="Helical" evidence="7">
    <location>
        <begin position="202"/>
        <end position="223"/>
    </location>
</feature>
<evidence type="ECO:0000256" key="6">
    <source>
        <dbReference type="SAM" id="MobiDB-lite"/>
    </source>
</evidence>
<feature type="domain" description="ResB-like" evidence="8">
    <location>
        <begin position="50"/>
        <end position="545"/>
    </location>
</feature>
<feature type="compositionally biased region" description="Gly residues" evidence="6">
    <location>
        <begin position="512"/>
        <end position="523"/>
    </location>
</feature>
<sequence>MGTPPRTDETHLDRLREDAEPARAGADTAVPPALGPGELLRYAWRQLTSMRTALFLLMLLAVAAVPGSVFPQRDIDPVAVRRYLVEHETAGPWLDRLQVFDVYSSVWFSAIYLLLFVSLVGCVLPRALVHARAVRARPPRTPARLARLPEHRQVAVAAAPADTARAAEEVLRSARFRVDVREEPGGSSAAAERGHHRETGNLVFHLSLVGLLVSVASGSLLGYEGQRLVVEGETFVGVRGDWDSFAAGPWAGEEDVPPFALRLDRMDVEFEEDQASALGQPRLFAADVTYTPRPGAEPRTQTVEVNTPVEDDGVQINLSGNGYAPVLRFTDGQGRVVHTGAVPFLPQNANYDSRGVLKVPDATDASGEQVQLGFQGVFLPTVTRGEDGTPRSIFPGDANPMLALVAYTGDLGLDDGTPQSEYVLDLAGLHAVRGADGRPIGYQLTPGQSVTLPDGLGTLTFEGVTRFASFDVRHTPGQSAALLFSLLATAGLSASLFIPRRRVWVRVRPAAGGSGGAAGGSPGGSTVEVGGLSRGSDAGLAAEVDVVVQRLAERLGEPPGARADGAAPGVGDDGTGNDQARTAAASREST</sequence>
<evidence type="ECO:0000256" key="2">
    <source>
        <dbReference type="ARBA" id="ARBA00022692"/>
    </source>
</evidence>
<dbReference type="Proteomes" id="UP000239485">
    <property type="component" value="Unassembled WGS sequence"/>
</dbReference>
<proteinExistence type="predicted"/>